<dbReference type="InterPro" id="IPR013154">
    <property type="entry name" value="ADH-like_N"/>
</dbReference>
<dbReference type="EMBL" id="CP082781">
    <property type="protein sequence ID" value="UGS26799.1"/>
    <property type="molecule type" value="Genomic_DNA"/>
</dbReference>
<dbReference type="InterPro" id="IPR036291">
    <property type="entry name" value="NAD(P)-bd_dom_sf"/>
</dbReference>
<evidence type="ECO:0000256" key="2">
    <source>
        <dbReference type="ARBA" id="ARBA00022723"/>
    </source>
</evidence>
<feature type="domain" description="Enoyl reductase (ER)" evidence="5">
    <location>
        <begin position="25"/>
        <end position="342"/>
    </location>
</feature>
<dbReference type="InterPro" id="IPR011032">
    <property type="entry name" value="GroES-like_sf"/>
</dbReference>
<gene>
    <name evidence="6" type="ORF">K8F61_00755</name>
</gene>
<dbReference type="InterPro" id="IPR013149">
    <property type="entry name" value="ADH-like_C"/>
</dbReference>
<dbReference type="SMART" id="SM00829">
    <property type="entry name" value="PKS_ER"/>
    <property type="match status" value="1"/>
</dbReference>
<dbReference type="Pfam" id="PF08240">
    <property type="entry name" value="ADH_N"/>
    <property type="match status" value="1"/>
</dbReference>
<dbReference type="InterPro" id="IPR050129">
    <property type="entry name" value="Zn_alcohol_dh"/>
</dbReference>
<evidence type="ECO:0000313" key="6">
    <source>
        <dbReference type="EMBL" id="UGS26799.1"/>
    </source>
</evidence>
<dbReference type="PANTHER" id="PTHR43401:SF2">
    <property type="entry name" value="L-THREONINE 3-DEHYDROGENASE"/>
    <property type="match status" value="1"/>
</dbReference>
<accession>A0ABY3RRV4</accession>
<dbReference type="Gene3D" id="3.40.50.720">
    <property type="entry name" value="NAD(P)-binding Rossmann-like Domain"/>
    <property type="match status" value="1"/>
</dbReference>
<keyword evidence="3" id="KW-0862">Zinc</keyword>
<keyword evidence="2" id="KW-0479">Metal-binding</keyword>
<dbReference type="Proteomes" id="UP001199642">
    <property type="component" value="Chromosome"/>
</dbReference>
<sequence length="346" mass="35688">MSTAVAGRGARDPGTMRAVVKHGPGPSGIAVQDRERPVAGPGEAVVDVRATGICGTDVHIAHDEYAHRTPVVLGHEVLGVVSAVGSGEDADWIGSVVAVETYFSACERCEQCRAGRRNLCGLRRSIGSFRDGGFAEQLRVPVLNLHRLPETPGELDGVLSEPLACVAQCLLDPPVVQPGDRVLVTGPGAMGQLAAQVARACGGIVTLAGLPADAERLAVAAELGLGTTTEAPPTEAFDVVVECSGAAPAAAGALRAARRGGRYVQVGIFGRDVTLPFDLVLYKELVVTSGFASTPASWRAAMRLIAAGAVVLTPLVTRRVGIEDFREALDAAERGEGLKTVIVPGG</sequence>
<dbReference type="SUPFAM" id="SSF50129">
    <property type="entry name" value="GroES-like"/>
    <property type="match status" value="1"/>
</dbReference>
<keyword evidence="7" id="KW-1185">Reference proteome</keyword>
<dbReference type="RefSeq" id="WP_231820373.1">
    <property type="nucleotide sequence ID" value="NZ_CP082781.1"/>
</dbReference>
<dbReference type="Pfam" id="PF00107">
    <property type="entry name" value="ADH_zinc_N"/>
    <property type="match status" value="1"/>
</dbReference>
<evidence type="ECO:0000313" key="7">
    <source>
        <dbReference type="Proteomes" id="UP001199642"/>
    </source>
</evidence>
<evidence type="ECO:0000256" key="1">
    <source>
        <dbReference type="ARBA" id="ARBA00001947"/>
    </source>
</evidence>
<proteinExistence type="predicted"/>
<organism evidence="6 7">
    <name type="scientific">Microbacterium resistens</name>
    <dbReference type="NCBI Taxonomy" id="156977"/>
    <lineage>
        <taxon>Bacteria</taxon>
        <taxon>Bacillati</taxon>
        <taxon>Actinomycetota</taxon>
        <taxon>Actinomycetes</taxon>
        <taxon>Micrococcales</taxon>
        <taxon>Microbacteriaceae</taxon>
        <taxon>Microbacterium</taxon>
    </lineage>
</organism>
<comment type="cofactor">
    <cofactor evidence="1">
        <name>Zn(2+)</name>
        <dbReference type="ChEBI" id="CHEBI:29105"/>
    </cofactor>
</comment>
<reference evidence="6 7" key="1">
    <citation type="submission" date="2023-01" db="EMBL/GenBank/DDBJ databases">
        <title>Characterization of estradiol degrading bacteria Microbacterium sp. MZT7 and reveal degrading genes through genome analysis.</title>
        <authorList>
            <person name="Hao P."/>
            <person name="Gao Y."/>
        </authorList>
    </citation>
    <scope>NUCLEOTIDE SEQUENCE [LARGE SCALE GENOMIC DNA]</scope>
    <source>
        <strain evidence="6 7">MZT7</strain>
    </source>
</reference>
<evidence type="ECO:0000256" key="3">
    <source>
        <dbReference type="ARBA" id="ARBA00022833"/>
    </source>
</evidence>
<evidence type="ECO:0000256" key="4">
    <source>
        <dbReference type="ARBA" id="ARBA00023002"/>
    </source>
</evidence>
<evidence type="ECO:0000259" key="5">
    <source>
        <dbReference type="SMART" id="SM00829"/>
    </source>
</evidence>
<name>A0ABY3RRV4_9MICO</name>
<protein>
    <submittedName>
        <fullName evidence="6">Alcohol dehydrogenase catalytic domain-containing protein</fullName>
    </submittedName>
</protein>
<dbReference type="InterPro" id="IPR020843">
    <property type="entry name" value="ER"/>
</dbReference>
<dbReference type="SUPFAM" id="SSF51735">
    <property type="entry name" value="NAD(P)-binding Rossmann-fold domains"/>
    <property type="match status" value="1"/>
</dbReference>
<dbReference type="Gene3D" id="3.90.180.10">
    <property type="entry name" value="Medium-chain alcohol dehydrogenases, catalytic domain"/>
    <property type="match status" value="1"/>
</dbReference>
<dbReference type="PANTHER" id="PTHR43401">
    <property type="entry name" value="L-THREONINE 3-DEHYDROGENASE"/>
    <property type="match status" value="1"/>
</dbReference>
<keyword evidence="4" id="KW-0560">Oxidoreductase</keyword>